<name>U9UCU2_RHIID</name>
<reference evidence="1" key="1">
    <citation type="submission" date="2013-07" db="EMBL/GenBank/DDBJ databases">
        <title>The genome of an arbuscular mycorrhizal fungus provides insights into the evolution of the oldest plant symbiosis.</title>
        <authorList>
            <consortium name="DOE Joint Genome Institute"/>
            <person name="Tisserant E."/>
            <person name="Malbreil M."/>
            <person name="Kuo A."/>
            <person name="Kohler A."/>
            <person name="Symeonidi A."/>
            <person name="Balestrini R."/>
            <person name="Charron P."/>
            <person name="Duensing N."/>
            <person name="Frei-dit-Frey N."/>
            <person name="Gianinazzi-Pearson V."/>
            <person name="Gilbert B."/>
            <person name="Handa Y."/>
            <person name="Hijri M."/>
            <person name="Kaul R."/>
            <person name="Kawaguchi M."/>
            <person name="Krajinski F."/>
            <person name="Lammers P."/>
            <person name="Lapierre D."/>
            <person name="Masclaux F.G."/>
            <person name="Murat C."/>
            <person name="Morin E."/>
            <person name="Ndikumana S."/>
            <person name="Pagni M."/>
            <person name="Petitpierre D."/>
            <person name="Requena N."/>
            <person name="Rosikiewicz P."/>
            <person name="Riley R."/>
            <person name="Saito K."/>
            <person name="San Clemente H."/>
            <person name="Shapiro H."/>
            <person name="van Tuinen D."/>
            <person name="Becard G."/>
            <person name="Bonfante P."/>
            <person name="Paszkowski U."/>
            <person name="Shachar-Hill Y."/>
            <person name="Young J.P."/>
            <person name="Sanders I.R."/>
            <person name="Henrissat B."/>
            <person name="Rensing S.A."/>
            <person name="Grigoriev I.V."/>
            <person name="Corradi N."/>
            <person name="Roux C."/>
            <person name="Martin F."/>
        </authorList>
    </citation>
    <scope>NUCLEOTIDE SEQUENCE</scope>
    <source>
        <strain evidence="1">DAOM 197198</strain>
    </source>
</reference>
<evidence type="ECO:0000313" key="1">
    <source>
        <dbReference type="EMBL" id="ESA13436.1"/>
    </source>
</evidence>
<dbReference type="EMBL" id="KI283906">
    <property type="protein sequence ID" value="ESA13436.1"/>
    <property type="molecule type" value="Genomic_DNA"/>
</dbReference>
<proteinExistence type="predicted"/>
<organism evidence="1">
    <name type="scientific">Rhizophagus irregularis (strain DAOM 181602 / DAOM 197198 / MUCL 43194)</name>
    <name type="common">Arbuscular mycorrhizal fungus</name>
    <name type="synonym">Glomus intraradices</name>
    <dbReference type="NCBI Taxonomy" id="747089"/>
    <lineage>
        <taxon>Eukaryota</taxon>
        <taxon>Fungi</taxon>
        <taxon>Fungi incertae sedis</taxon>
        <taxon>Mucoromycota</taxon>
        <taxon>Glomeromycotina</taxon>
        <taxon>Glomeromycetes</taxon>
        <taxon>Glomerales</taxon>
        <taxon>Glomeraceae</taxon>
        <taxon>Rhizophagus</taxon>
    </lineage>
</organism>
<protein>
    <submittedName>
        <fullName evidence="1">Uncharacterized protein</fullName>
    </submittedName>
</protein>
<dbReference type="HOGENOM" id="CLU_2607209_0_0_1"/>
<accession>U9UCU2</accession>
<dbReference type="AlphaFoldDB" id="U9UCU2"/>
<gene>
    <name evidence="1" type="ORF">GLOINDRAFT_26041</name>
</gene>
<sequence>MDLIRLGLFKKQNQAINGKPSILVCFGTPVINLQVRNRSARSNVDKKRSRTLVQKAPNASHISSLNKLLKGIFSKYLKK</sequence>